<dbReference type="PANTHER" id="PTHR30408">
    <property type="entry name" value="TYPE-1 RESTRICTION ENZYME ECOKI SPECIFICITY PROTEIN"/>
    <property type="match status" value="1"/>
</dbReference>
<dbReference type="InterPro" id="IPR052021">
    <property type="entry name" value="Type-I_RS_S_subunit"/>
</dbReference>
<organism evidence="5 6">
    <name type="scientific">Lusitaniella coriacea LEGE 07157</name>
    <dbReference type="NCBI Taxonomy" id="945747"/>
    <lineage>
        <taxon>Bacteria</taxon>
        <taxon>Bacillati</taxon>
        <taxon>Cyanobacteriota</taxon>
        <taxon>Cyanophyceae</taxon>
        <taxon>Spirulinales</taxon>
        <taxon>Lusitaniellaceae</taxon>
        <taxon>Lusitaniella</taxon>
    </lineage>
</organism>
<comment type="caution">
    <text evidence="5">The sequence shown here is derived from an EMBL/GenBank/DDBJ whole genome shotgun (WGS) entry which is preliminary data.</text>
</comment>
<dbReference type="Pfam" id="PF01420">
    <property type="entry name" value="Methylase_S"/>
    <property type="match status" value="1"/>
</dbReference>
<gene>
    <name evidence="5" type="ORF">IQ249_19540</name>
</gene>
<comment type="similarity">
    <text evidence="1">Belongs to the type-I restriction system S methylase family.</text>
</comment>
<evidence type="ECO:0000313" key="6">
    <source>
        <dbReference type="Proteomes" id="UP000654482"/>
    </source>
</evidence>
<feature type="domain" description="Type I restriction modification DNA specificity" evidence="4">
    <location>
        <begin position="4"/>
        <end position="175"/>
    </location>
</feature>
<dbReference type="Proteomes" id="UP000654482">
    <property type="component" value="Unassembled WGS sequence"/>
</dbReference>
<dbReference type="EMBL" id="JADEWZ010000037">
    <property type="protein sequence ID" value="MBE9118092.1"/>
    <property type="molecule type" value="Genomic_DNA"/>
</dbReference>
<keyword evidence="5" id="KW-0540">Nuclease</keyword>
<dbReference type="RefSeq" id="WP_194031179.1">
    <property type="nucleotide sequence ID" value="NZ_JADEWZ010000037.1"/>
</dbReference>
<dbReference type="InterPro" id="IPR044946">
    <property type="entry name" value="Restrct_endonuc_typeI_TRD_sf"/>
</dbReference>
<evidence type="ECO:0000256" key="1">
    <source>
        <dbReference type="ARBA" id="ARBA00010923"/>
    </source>
</evidence>
<dbReference type="SUPFAM" id="SSF116734">
    <property type="entry name" value="DNA methylase specificity domain"/>
    <property type="match status" value="2"/>
</dbReference>
<dbReference type="PANTHER" id="PTHR30408:SF12">
    <property type="entry name" value="TYPE I RESTRICTION ENZYME MJAVIII SPECIFICITY SUBUNIT"/>
    <property type="match status" value="1"/>
</dbReference>
<keyword evidence="5" id="KW-0378">Hydrolase</keyword>
<keyword evidence="3" id="KW-0238">DNA-binding</keyword>
<keyword evidence="5" id="KW-0255">Endonuclease</keyword>
<sequence>MKDTALGEIAEFIRNGKSVKQTDGSGGLPITRIETISNGFINTQKFGFANLELQGNEDWLLNEGDILVSHINSTKHLGKCAIYQEHSGKIIHGMNLLNFRCKKDRAYPQYIFYALNSQRLKRQIPKITKNSVNQSSFTVTNFKQLVIPLSPLEEQKRIAAILDKADAVRQKRKEAIALTEELLRSTFLDMFGDPVTNPKGWEKVTFSQIVKGKMRNGLSPSSKGTYEGQVLTLSAITQGSFDISERKIANFDILPPKDKMLYKSDFLVCRGNGNINLVGCGRFPDDEYLNTMFPDTIIGVPIDYKIIDKNFLETLWNTPFIRRQIEKKARTTNGTYKINQTILSGIQLVLPPLKLQAQFSSVYQALKAMNRKLRLSLSNDLFDSLLQKAFRGEL</sequence>
<evidence type="ECO:0000259" key="4">
    <source>
        <dbReference type="Pfam" id="PF01420"/>
    </source>
</evidence>
<dbReference type="AlphaFoldDB" id="A0A8J7DZB1"/>
<proteinExistence type="inferred from homology"/>
<evidence type="ECO:0000256" key="3">
    <source>
        <dbReference type="ARBA" id="ARBA00023125"/>
    </source>
</evidence>
<evidence type="ECO:0000256" key="2">
    <source>
        <dbReference type="ARBA" id="ARBA00022747"/>
    </source>
</evidence>
<dbReference type="CDD" id="cd17522">
    <property type="entry name" value="RMtype1_S_MjaORF1531P-TRD1-CR1_like"/>
    <property type="match status" value="1"/>
</dbReference>
<protein>
    <submittedName>
        <fullName evidence="5">Restriction endonuclease subunit S</fullName>
    </submittedName>
</protein>
<dbReference type="GO" id="GO:0004519">
    <property type="term" value="F:endonuclease activity"/>
    <property type="evidence" value="ECO:0007669"/>
    <property type="project" value="UniProtKB-KW"/>
</dbReference>
<keyword evidence="2" id="KW-0680">Restriction system</keyword>
<accession>A0A8J7DZB1</accession>
<dbReference type="InterPro" id="IPR000055">
    <property type="entry name" value="Restrct_endonuc_typeI_TRD"/>
</dbReference>
<reference evidence="5" key="1">
    <citation type="submission" date="2020-10" db="EMBL/GenBank/DDBJ databases">
        <authorList>
            <person name="Castelo-Branco R."/>
            <person name="Eusebio N."/>
            <person name="Adriana R."/>
            <person name="Vieira A."/>
            <person name="Brugerolle De Fraissinette N."/>
            <person name="Rezende De Castro R."/>
            <person name="Schneider M.P."/>
            <person name="Vasconcelos V."/>
            <person name="Leao P.N."/>
        </authorList>
    </citation>
    <scope>NUCLEOTIDE SEQUENCE</scope>
    <source>
        <strain evidence="5">LEGE 07157</strain>
    </source>
</reference>
<evidence type="ECO:0000313" key="5">
    <source>
        <dbReference type="EMBL" id="MBE9118092.1"/>
    </source>
</evidence>
<dbReference type="GO" id="GO:0003677">
    <property type="term" value="F:DNA binding"/>
    <property type="evidence" value="ECO:0007669"/>
    <property type="project" value="UniProtKB-KW"/>
</dbReference>
<keyword evidence="6" id="KW-1185">Reference proteome</keyword>
<dbReference type="GO" id="GO:0009307">
    <property type="term" value="P:DNA restriction-modification system"/>
    <property type="evidence" value="ECO:0007669"/>
    <property type="project" value="UniProtKB-KW"/>
</dbReference>
<dbReference type="Gene3D" id="3.90.220.20">
    <property type="entry name" value="DNA methylase specificity domains"/>
    <property type="match status" value="2"/>
</dbReference>
<name>A0A8J7DZB1_9CYAN</name>